<organism evidence="2">
    <name type="scientific">Chromera velia CCMP2878</name>
    <dbReference type="NCBI Taxonomy" id="1169474"/>
    <lineage>
        <taxon>Eukaryota</taxon>
        <taxon>Sar</taxon>
        <taxon>Alveolata</taxon>
        <taxon>Colpodellida</taxon>
        <taxon>Chromeraceae</taxon>
        <taxon>Chromera</taxon>
    </lineage>
</organism>
<proteinExistence type="predicted"/>
<feature type="compositionally biased region" description="Basic and acidic residues" evidence="1">
    <location>
        <begin position="123"/>
        <end position="138"/>
    </location>
</feature>
<evidence type="ECO:0000313" key="2">
    <source>
        <dbReference type="EMBL" id="CEM55639.1"/>
    </source>
</evidence>
<dbReference type="PhylomeDB" id="A0A0G4IER1"/>
<reference evidence="2" key="1">
    <citation type="submission" date="2014-11" db="EMBL/GenBank/DDBJ databases">
        <authorList>
            <person name="Otto D Thomas"/>
            <person name="Naeem Raeece"/>
        </authorList>
    </citation>
    <scope>NUCLEOTIDE SEQUENCE</scope>
</reference>
<protein>
    <submittedName>
        <fullName evidence="2">Uncharacterized protein</fullName>
    </submittedName>
</protein>
<feature type="region of interest" description="Disordered" evidence="1">
    <location>
        <begin position="99"/>
        <end position="138"/>
    </location>
</feature>
<dbReference type="VEuPathDB" id="CryptoDB:Cvel_13716"/>
<name>A0A0G4IER1_9ALVE</name>
<dbReference type="EMBL" id="CDMZ01005896">
    <property type="protein sequence ID" value="CEM55639.1"/>
    <property type="molecule type" value="Genomic_DNA"/>
</dbReference>
<dbReference type="AlphaFoldDB" id="A0A0G4IER1"/>
<gene>
    <name evidence="2" type="ORF">Cvel_13716</name>
</gene>
<sequence>MQAHWSHWILELSKAERQQAGGSRGNITYASAFGILAKRQGTLGKLGCVTLKDVDNFPPVGSRHRHQPTEQCKQERRLPSNFRLIVVGSSDSEAEARLREFWDAPPPERLEGTSGPSIGSRRGGNDGEDRPGLSNEKTEPWARLVFRTVRDHLSGLNVEAEAAGGVSTKGGQAPRVVAVIANNQEQVRNLERNFLVLQKNMKKPLDSRVCILSLTHNSGNFPDIPTSFQNLQRESPPHAIVLVGLPSDFAKLGVRGADVWDGGESHGPGFSHVEMLGQTVVRRLIKAEWEKRKSLSHSALPPKKGEEVPPVIRILNQEREGAYRLCDGSSQTDPSDDGSCRGREFR</sequence>
<accession>A0A0G4IER1</accession>
<feature type="region of interest" description="Disordered" evidence="1">
    <location>
        <begin position="323"/>
        <end position="346"/>
    </location>
</feature>
<feature type="compositionally biased region" description="Basic and acidic residues" evidence="1">
    <location>
        <begin position="99"/>
        <end position="111"/>
    </location>
</feature>
<evidence type="ECO:0000256" key="1">
    <source>
        <dbReference type="SAM" id="MobiDB-lite"/>
    </source>
</evidence>